<sequence length="685" mass="76528">MLPGVNMPRRRNVGKQKLFASLLTDSSNEASPSVRLERPAVGRHPRGKATRGKAKKKLREAVQPLSSSDTVWSSGLENYQLHISVERAKPNVQLATDVIESNARPFCMPSTSALPPYRLVVSDANSASISAENFERKSRSVASEVEQSDSWHVNHNYPKCVLSSTPVVPNKAIAGRRLSDIPELSVIENASQVLDENALCVVQQYLMFLRLEAGYNGGTFLFANSTIDFSLQMAKHPSGKPLPNAESPVKLGSKTTGANVLLSMGNQTDDDLSKDLFSGYCPIFKVQQEGEAVKSECLQNAEHLEERAPSPQLDEFTGPTKCAEEQKCVAALDADSQISTCQRGRRNRTRTLLDKVLGVCNQTDVIPWEEALSDSQLSSCMKIGEGSYCEVFLIPFEQHECCVKVIPMDNPQVPHKMVKNSNADLVPEILISLKLRQLCEDDRWLTPNLLRLHKVRCVRGRYPTQLITAWDKFAAEQISENDRPHIFEDDQHFVLLYLEEGGVPLDRFKEMSVKNMESIIKQAAITLGILERVMKFEHRDLHVGNVLVKPTKALTIDYIVDGKAVNIPSAGVVAYVVDFTLSRLAIGRRVIFSNISSHSRIFDGYGDAQFDVYRAMRELTKEDWQTFSPMTNVLWVKYLINYGLTMKYGSRILSKKAAKRLLTLLKLVDKCNACDELLSVKGFCC</sequence>
<dbReference type="Gene3D" id="1.10.510.10">
    <property type="entry name" value="Transferase(Phosphotransferase) domain 1"/>
    <property type="match status" value="1"/>
</dbReference>
<reference evidence="12" key="1">
    <citation type="submission" date="2019-12" db="UniProtKB">
        <authorList>
            <consortium name="WormBaseParasite"/>
        </authorList>
    </citation>
    <scope>IDENTIFICATION</scope>
</reference>
<feature type="compositionally biased region" description="Basic residues" evidence="9">
    <location>
        <begin position="41"/>
        <end position="57"/>
    </location>
</feature>
<evidence type="ECO:0000256" key="3">
    <source>
        <dbReference type="ARBA" id="ARBA00022679"/>
    </source>
</evidence>
<evidence type="ECO:0000256" key="6">
    <source>
        <dbReference type="ARBA" id="ARBA00022840"/>
    </source>
</evidence>
<keyword evidence="6" id="KW-0067">ATP-binding</keyword>
<keyword evidence="3" id="KW-0808">Transferase</keyword>
<dbReference type="EC" id="2.7.11.1" evidence="1"/>
<organism evidence="11 12">
    <name type="scientific">Trichuris muris</name>
    <name type="common">Mouse whipworm</name>
    <dbReference type="NCBI Taxonomy" id="70415"/>
    <lineage>
        <taxon>Eukaryota</taxon>
        <taxon>Metazoa</taxon>
        <taxon>Ecdysozoa</taxon>
        <taxon>Nematoda</taxon>
        <taxon>Enoplea</taxon>
        <taxon>Dorylaimia</taxon>
        <taxon>Trichinellida</taxon>
        <taxon>Trichuridae</taxon>
        <taxon>Trichuris</taxon>
    </lineage>
</organism>
<dbReference type="PANTHER" id="PTHR24419">
    <property type="entry name" value="INTERLEUKIN-1 RECEPTOR-ASSOCIATED KINASE"/>
    <property type="match status" value="1"/>
</dbReference>
<dbReference type="SUPFAM" id="SSF56112">
    <property type="entry name" value="Protein kinase-like (PK-like)"/>
    <property type="match status" value="1"/>
</dbReference>
<dbReference type="AlphaFoldDB" id="A0A5S6QCA5"/>
<comment type="catalytic activity">
    <reaction evidence="8">
        <text>L-seryl-[protein] + ATP = O-phospho-L-seryl-[protein] + ADP + H(+)</text>
        <dbReference type="Rhea" id="RHEA:17989"/>
        <dbReference type="Rhea" id="RHEA-COMP:9863"/>
        <dbReference type="Rhea" id="RHEA-COMP:11604"/>
        <dbReference type="ChEBI" id="CHEBI:15378"/>
        <dbReference type="ChEBI" id="CHEBI:29999"/>
        <dbReference type="ChEBI" id="CHEBI:30616"/>
        <dbReference type="ChEBI" id="CHEBI:83421"/>
        <dbReference type="ChEBI" id="CHEBI:456216"/>
        <dbReference type="EC" id="2.7.11.1"/>
    </reaction>
</comment>
<evidence type="ECO:0000313" key="11">
    <source>
        <dbReference type="Proteomes" id="UP000046395"/>
    </source>
</evidence>
<evidence type="ECO:0000256" key="5">
    <source>
        <dbReference type="ARBA" id="ARBA00022777"/>
    </source>
</evidence>
<feature type="region of interest" description="Disordered" evidence="9">
    <location>
        <begin position="24"/>
        <end position="57"/>
    </location>
</feature>
<dbReference type="GO" id="GO:0005524">
    <property type="term" value="F:ATP binding"/>
    <property type="evidence" value="ECO:0007669"/>
    <property type="project" value="UniProtKB-KW"/>
</dbReference>
<dbReference type="Gene3D" id="3.30.200.20">
    <property type="entry name" value="Phosphorylase Kinase, domain 1"/>
    <property type="match status" value="1"/>
</dbReference>
<evidence type="ECO:0000256" key="9">
    <source>
        <dbReference type="SAM" id="MobiDB-lite"/>
    </source>
</evidence>
<accession>A0A5S6QCA5</accession>
<dbReference type="GO" id="GO:0000278">
    <property type="term" value="P:mitotic cell cycle"/>
    <property type="evidence" value="ECO:0007669"/>
    <property type="project" value="TreeGrafter"/>
</dbReference>
<dbReference type="GO" id="GO:0005737">
    <property type="term" value="C:cytoplasm"/>
    <property type="evidence" value="ECO:0007669"/>
    <property type="project" value="TreeGrafter"/>
</dbReference>
<name>A0A5S6QCA5_TRIMR</name>
<dbReference type="STRING" id="70415.A0A5S6QCA5"/>
<dbReference type="Pfam" id="PF12330">
    <property type="entry name" value="Haspin_kinase"/>
    <property type="match status" value="1"/>
</dbReference>
<dbReference type="SMART" id="SM01331">
    <property type="entry name" value="DUF3635"/>
    <property type="match status" value="1"/>
</dbReference>
<dbReference type="Proteomes" id="UP000046395">
    <property type="component" value="Unassembled WGS sequence"/>
</dbReference>
<protein>
    <recommendedName>
        <fullName evidence="1">non-specific serine/threonine protein kinase</fullName>
        <ecNumber evidence="1">2.7.11.1</ecNumber>
    </recommendedName>
</protein>
<dbReference type="InterPro" id="IPR024604">
    <property type="entry name" value="GSG2_C"/>
</dbReference>
<dbReference type="WBParaSite" id="TMUE_1000004838.1">
    <property type="protein sequence ID" value="TMUE_1000004838.1"/>
    <property type="gene ID" value="WBGene00292575"/>
</dbReference>
<proteinExistence type="predicted"/>
<evidence type="ECO:0000256" key="8">
    <source>
        <dbReference type="ARBA" id="ARBA00048679"/>
    </source>
</evidence>
<dbReference type="GO" id="GO:0005634">
    <property type="term" value="C:nucleus"/>
    <property type="evidence" value="ECO:0007669"/>
    <property type="project" value="TreeGrafter"/>
</dbReference>
<dbReference type="InterPro" id="IPR011009">
    <property type="entry name" value="Kinase-like_dom_sf"/>
</dbReference>
<keyword evidence="11" id="KW-1185">Reference proteome</keyword>
<evidence type="ECO:0000256" key="2">
    <source>
        <dbReference type="ARBA" id="ARBA00022527"/>
    </source>
</evidence>
<evidence type="ECO:0000256" key="7">
    <source>
        <dbReference type="ARBA" id="ARBA00047899"/>
    </source>
</evidence>
<keyword evidence="4" id="KW-0547">Nucleotide-binding</keyword>
<dbReference type="GO" id="GO:0072354">
    <property type="term" value="F:histone H3T3 kinase activity"/>
    <property type="evidence" value="ECO:0007669"/>
    <property type="project" value="TreeGrafter"/>
</dbReference>
<dbReference type="GO" id="GO:0035556">
    <property type="term" value="P:intracellular signal transduction"/>
    <property type="evidence" value="ECO:0007669"/>
    <property type="project" value="TreeGrafter"/>
</dbReference>
<evidence type="ECO:0000259" key="10">
    <source>
        <dbReference type="PROSITE" id="PS50011"/>
    </source>
</evidence>
<comment type="catalytic activity">
    <reaction evidence="7">
        <text>L-threonyl-[protein] + ATP = O-phospho-L-threonyl-[protein] + ADP + H(+)</text>
        <dbReference type="Rhea" id="RHEA:46608"/>
        <dbReference type="Rhea" id="RHEA-COMP:11060"/>
        <dbReference type="Rhea" id="RHEA-COMP:11605"/>
        <dbReference type="ChEBI" id="CHEBI:15378"/>
        <dbReference type="ChEBI" id="CHEBI:30013"/>
        <dbReference type="ChEBI" id="CHEBI:30616"/>
        <dbReference type="ChEBI" id="CHEBI:61977"/>
        <dbReference type="ChEBI" id="CHEBI:456216"/>
        <dbReference type="EC" id="2.7.11.1"/>
    </reaction>
</comment>
<evidence type="ECO:0000256" key="1">
    <source>
        <dbReference type="ARBA" id="ARBA00012513"/>
    </source>
</evidence>
<dbReference type="PANTHER" id="PTHR24419:SF18">
    <property type="entry name" value="SERINE_THREONINE-PROTEIN KINASE HASPIN"/>
    <property type="match status" value="1"/>
</dbReference>
<keyword evidence="2" id="KW-0723">Serine/threonine-protein kinase</keyword>
<evidence type="ECO:0000313" key="12">
    <source>
        <dbReference type="WBParaSite" id="TMUE_1000004838.1"/>
    </source>
</evidence>
<feature type="domain" description="Protein kinase" evidence="10">
    <location>
        <begin position="377"/>
        <end position="685"/>
    </location>
</feature>
<dbReference type="InterPro" id="IPR000719">
    <property type="entry name" value="Prot_kinase_dom"/>
</dbReference>
<keyword evidence="5" id="KW-0418">Kinase</keyword>
<evidence type="ECO:0000256" key="4">
    <source>
        <dbReference type="ARBA" id="ARBA00022741"/>
    </source>
</evidence>
<dbReference type="PROSITE" id="PS50011">
    <property type="entry name" value="PROTEIN_KINASE_DOM"/>
    <property type="match status" value="1"/>
</dbReference>